<accession>A0A2S6N488</accession>
<keyword evidence="1" id="KW-0472">Membrane</keyword>
<dbReference type="RefSeq" id="WP_104520905.1">
    <property type="nucleotide sequence ID" value="NZ_NHRY01000227.1"/>
</dbReference>
<dbReference type="GO" id="GO:0043164">
    <property type="term" value="P:Gram-negative-bacterium-type cell wall biogenesis"/>
    <property type="evidence" value="ECO:0007669"/>
    <property type="project" value="TreeGrafter"/>
</dbReference>
<evidence type="ECO:0000313" key="3">
    <source>
        <dbReference type="EMBL" id="PPQ29429.1"/>
    </source>
</evidence>
<feature type="domain" description="DUF218" evidence="2">
    <location>
        <begin position="75"/>
        <end position="238"/>
    </location>
</feature>
<dbReference type="Gene3D" id="3.40.50.620">
    <property type="entry name" value="HUPs"/>
    <property type="match status" value="1"/>
</dbReference>
<evidence type="ECO:0000256" key="1">
    <source>
        <dbReference type="SAM" id="Phobius"/>
    </source>
</evidence>
<evidence type="ECO:0000259" key="2">
    <source>
        <dbReference type="Pfam" id="PF02698"/>
    </source>
</evidence>
<dbReference type="EMBL" id="NHRY01000227">
    <property type="protein sequence ID" value="PPQ29429.1"/>
    <property type="molecule type" value="Genomic_DNA"/>
</dbReference>
<dbReference type="InterPro" id="IPR051599">
    <property type="entry name" value="Cell_Envelope_Assoc"/>
</dbReference>
<dbReference type="PANTHER" id="PTHR30336">
    <property type="entry name" value="INNER MEMBRANE PROTEIN, PROBABLE PERMEASE"/>
    <property type="match status" value="1"/>
</dbReference>
<feature type="transmembrane region" description="Helical" evidence="1">
    <location>
        <begin position="37"/>
        <end position="60"/>
    </location>
</feature>
<organism evidence="3 4">
    <name type="scientific">Rhodopila globiformis</name>
    <name type="common">Rhodopseudomonas globiformis</name>
    <dbReference type="NCBI Taxonomy" id="1071"/>
    <lineage>
        <taxon>Bacteria</taxon>
        <taxon>Pseudomonadati</taxon>
        <taxon>Pseudomonadota</taxon>
        <taxon>Alphaproteobacteria</taxon>
        <taxon>Acetobacterales</taxon>
        <taxon>Acetobacteraceae</taxon>
        <taxon>Rhodopila</taxon>
    </lineage>
</organism>
<comment type="caution">
    <text evidence="3">The sequence shown here is derived from an EMBL/GenBank/DDBJ whole genome shotgun (WGS) entry which is preliminary data.</text>
</comment>
<gene>
    <name evidence="3" type="ORF">CCS01_21670</name>
</gene>
<feature type="transmembrane region" description="Helical" evidence="1">
    <location>
        <begin position="6"/>
        <end position="25"/>
    </location>
</feature>
<protein>
    <recommendedName>
        <fullName evidence="2">DUF218 domain-containing protein</fullName>
    </recommendedName>
</protein>
<dbReference type="OrthoDB" id="9809813at2"/>
<reference evidence="3 4" key="1">
    <citation type="journal article" date="2018" name="Arch. Microbiol.">
        <title>New insights into the metabolic potential of the phototrophic purple bacterium Rhodopila globiformis DSM 161(T) from its draft genome sequence and evidence for a vanadium-dependent nitrogenase.</title>
        <authorList>
            <person name="Imhoff J.F."/>
            <person name="Rahn T."/>
            <person name="Kunzel S."/>
            <person name="Neulinger S.C."/>
        </authorList>
    </citation>
    <scope>NUCLEOTIDE SEQUENCE [LARGE SCALE GENOMIC DNA]</scope>
    <source>
        <strain evidence="3 4">DSM 161</strain>
    </source>
</reference>
<keyword evidence="1" id="KW-0812">Transmembrane</keyword>
<dbReference type="Pfam" id="PF02698">
    <property type="entry name" value="DUF218"/>
    <property type="match status" value="1"/>
</dbReference>
<keyword evidence="4" id="KW-1185">Reference proteome</keyword>
<name>A0A2S6N488_RHOGL</name>
<dbReference type="PANTHER" id="PTHR30336:SF4">
    <property type="entry name" value="ENVELOPE BIOGENESIS FACTOR ELYC"/>
    <property type="match status" value="1"/>
</dbReference>
<dbReference type="CDD" id="cd06259">
    <property type="entry name" value="YdcF-like"/>
    <property type="match status" value="1"/>
</dbReference>
<keyword evidence="1" id="KW-1133">Transmembrane helix</keyword>
<evidence type="ECO:0000313" key="4">
    <source>
        <dbReference type="Proteomes" id="UP000239724"/>
    </source>
</evidence>
<sequence length="246" mass="27311">MKAILLSLVMPPTGFITLIIIGLLLRGRWHRLGRRLTWAAAVLLLLFSLSVVSDSALVALETDLPTTPPADHPPQAIVVLGAETLRSTRNGIVDFRPGLLTLDRLRTAAALHRRTGLPILATGGVSTEWTKAVGLVMLQSLHDDFQTPARWVEWKSRDTWENARYSARILHAAGITSIYVVTSAWHMKRALVAFQGTGLTVTAAPTPPDDPDGPDWGDLMPHASDWQTGYYAMHEWIGLLYYKWFR</sequence>
<dbReference type="Proteomes" id="UP000239724">
    <property type="component" value="Unassembled WGS sequence"/>
</dbReference>
<dbReference type="InterPro" id="IPR003848">
    <property type="entry name" value="DUF218"/>
</dbReference>
<dbReference type="GO" id="GO:0000270">
    <property type="term" value="P:peptidoglycan metabolic process"/>
    <property type="evidence" value="ECO:0007669"/>
    <property type="project" value="TreeGrafter"/>
</dbReference>
<proteinExistence type="predicted"/>
<dbReference type="AlphaFoldDB" id="A0A2S6N488"/>
<dbReference type="InterPro" id="IPR014729">
    <property type="entry name" value="Rossmann-like_a/b/a_fold"/>
</dbReference>
<dbReference type="GO" id="GO:0005886">
    <property type="term" value="C:plasma membrane"/>
    <property type="evidence" value="ECO:0007669"/>
    <property type="project" value="TreeGrafter"/>
</dbReference>